<dbReference type="PANTHER" id="PTHR30482:SF10">
    <property type="entry name" value="HIGH-AFFINITY BRANCHED-CHAIN AMINO ACID TRANSPORT PROTEIN BRAE"/>
    <property type="match status" value="1"/>
</dbReference>
<feature type="transmembrane region" description="Helical" evidence="6">
    <location>
        <begin position="330"/>
        <end position="353"/>
    </location>
</feature>
<comment type="subcellular location">
    <subcellularLocation>
        <location evidence="1">Cell membrane</location>
        <topology evidence="1">Multi-pass membrane protein</topology>
    </subcellularLocation>
</comment>
<feature type="transmembrane region" description="Helical" evidence="6">
    <location>
        <begin position="200"/>
        <end position="219"/>
    </location>
</feature>
<evidence type="ECO:0000256" key="2">
    <source>
        <dbReference type="ARBA" id="ARBA00022475"/>
    </source>
</evidence>
<name>A0ABV9XNV7_9ACTN</name>
<gene>
    <name evidence="7" type="ORF">ACFPM3_31700</name>
</gene>
<comment type="caution">
    <text evidence="7">The sequence shown here is derived from an EMBL/GenBank/DDBJ whole genome shotgun (WGS) entry which is preliminary data.</text>
</comment>
<keyword evidence="3 6" id="KW-0812">Transmembrane</keyword>
<keyword evidence="2" id="KW-1003">Cell membrane</keyword>
<protein>
    <submittedName>
        <fullName evidence="7">Branched-chain amino acid ABC transporter permease</fullName>
    </submittedName>
</protein>
<evidence type="ECO:0000313" key="8">
    <source>
        <dbReference type="Proteomes" id="UP001595829"/>
    </source>
</evidence>
<dbReference type="InterPro" id="IPR001851">
    <property type="entry name" value="ABC_transp_permease"/>
</dbReference>
<dbReference type="EMBL" id="JBHSJD010000026">
    <property type="protein sequence ID" value="MFC5026709.1"/>
    <property type="molecule type" value="Genomic_DNA"/>
</dbReference>
<sequence length="455" mass="49470">MSAVDSSKDMTSAASKLRRTAWYQQPRFTRLWAMVALGVLLALVTGEQGNTRDIFFSLKGSLTGGGLWICLAVTVGIWAVREFAAEPVKGLVGMAKSGVGGPMDAVRTRVQADPRLRWGLIVLALVLALWVPSLLSRTWQTVLVDQIAIFALLAIGLNVVIGWAGLLDLGFFAFFAVGAYSTAFWTGRLPVEPPVVLNNFWVIPIAVVTCLITGVLLGAPTLRLRGDYLAIVTLGFHEIIYLVAKNADGITGGPQGARLIPDFSIDFAGIDFKWSIKPLPYWYLLVFFIVLVIILFSRLEHSRVGRAWTAIREDEIAAAANGVDTVRFKLMAFAIGASTSGVAGVIFTSKYGYINPEVFPLLQSILILAYVIFGGMGSIPGVLAGAALLVWLPEALKDYVDPADRYMYLGALLVIMMIYRPQGIWPSRRRQRELKMAEEGIGDADAMTEPAGGKI</sequence>
<evidence type="ECO:0000256" key="3">
    <source>
        <dbReference type="ARBA" id="ARBA00022692"/>
    </source>
</evidence>
<feature type="transmembrane region" description="Helical" evidence="6">
    <location>
        <begin position="116"/>
        <end position="135"/>
    </location>
</feature>
<evidence type="ECO:0000256" key="4">
    <source>
        <dbReference type="ARBA" id="ARBA00022989"/>
    </source>
</evidence>
<dbReference type="Pfam" id="PF02653">
    <property type="entry name" value="BPD_transp_2"/>
    <property type="match status" value="1"/>
</dbReference>
<reference evidence="8" key="1">
    <citation type="journal article" date="2019" name="Int. J. Syst. Evol. Microbiol.">
        <title>The Global Catalogue of Microorganisms (GCM) 10K type strain sequencing project: providing services to taxonomists for standard genome sequencing and annotation.</title>
        <authorList>
            <consortium name="The Broad Institute Genomics Platform"/>
            <consortium name="The Broad Institute Genome Sequencing Center for Infectious Disease"/>
            <person name="Wu L."/>
            <person name="Ma J."/>
        </authorList>
    </citation>
    <scope>NUCLEOTIDE SEQUENCE [LARGE SCALE GENOMIC DNA]</scope>
    <source>
        <strain evidence="8">CGMCC 4.1648</strain>
    </source>
</reference>
<keyword evidence="8" id="KW-1185">Reference proteome</keyword>
<dbReference type="InterPro" id="IPR043428">
    <property type="entry name" value="LivM-like"/>
</dbReference>
<keyword evidence="4 6" id="KW-1133">Transmembrane helix</keyword>
<evidence type="ECO:0000256" key="5">
    <source>
        <dbReference type="ARBA" id="ARBA00023136"/>
    </source>
</evidence>
<evidence type="ECO:0000256" key="1">
    <source>
        <dbReference type="ARBA" id="ARBA00004651"/>
    </source>
</evidence>
<feature type="transmembrane region" description="Helical" evidence="6">
    <location>
        <begin position="147"/>
        <end position="180"/>
    </location>
</feature>
<dbReference type="Proteomes" id="UP001595829">
    <property type="component" value="Unassembled WGS sequence"/>
</dbReference>
<feature type="transmembrane region" description="Helical" evidence="6">
    <location>
        <begin position="281"/>
        <end position="299"/>
    </location>
</feature>
<dbReference type="CDD" id="cd06581">
    <property type="entry name" value="TM_PBP1_LivM_like"/>
    <property type="match status" value="1"/>
</dbReference>
<dbReference type="RefSeq" id="WP_380840101.1">
    <property type="nucleotide sequence ID" value="NZ_JBHMCZ010000004.1"/>
</dbReference>
<dbReference type="PANTHER" id="PTHR30482">
    <property type="entry name" value="HIGH-AFFINITY BRANCHED-CHAIN AMINO ACID TRANSPORT SYSTEM PERMEASE"/>
    <property type="match status" value="1"/>
</dbReference>
<accession>A0ABV9XNV7</accession>
<evidence type="ECO:0000313" key="7">
    <source>
        <dbReference type="EMBL" id="MFC5026709.1"/>
    </source>
</evidence>
<feature type="transmembrane region" description="Helical" evidence="6">
    <location>
        <begin position="406"/>
        <end position="425"/>
    </location>
</feature>
<feature type="transmembrane region" description="Helical" evidence="6">
    <location>
        <begin position="365"/>
        <end position="391"/>
    </location>
</feature>
<keyword evidence="5 6" id="KW-0472">Membrane</keyword>
<evidence type="ECO:0000256" key="6">
    <source>
        <dbReference type="SAM" id="Phobius"/>
    </source>
</evidence>
<feature type="transmembrane region" description="Helical" evidence="6">
    <location>
        <begin position="58"/>
        <end position="80"/>
    </location>
</feature>
<proteinExistence type="predicted"/>
<feature type="transmembrane region" description="Helical" evidence="6">
    <location>
        <begin position="28"/>
        <end position="46"/>
    </location>
</feature>
<organism evidence="7 8">
    <name type="scientific">Streptomyces coeruleoprunus</name>
    <dbReference type="NCBI Taxonomy" id="285563"/>
    <lineage>
        <taxon>Bacteria</taxon>
        <taxon>Bacillati</taxon>
        <taxon>Actinomycetota</taxon>
        <taxon>Actinomycetes</taxon>
        <taxon>Kitasatosporales</taxon>
        <taxon>Streptomycetaceae</taxon>
        <taxon>Streptomyces</taxon>
    </lineage>
</organism>